<dbReference type="InterPro" id="IPR020578">
    <property type="entry name" value="Aminotrans_V_PyrdxlP_BS"/>
</dbReference>
<dbReference type="GO" id="GO:0031071">
    <property type="term" value="F:cysteine desulfurase activity"/>
    <property type="evidence" value="ECO:0007669"/>
    <property type="project" value="UniProtKB-ARBA"/>
</dbReference>
<evidence type="ECO:0000256" key="6">
    <source>
        <dbReference type="ARBA" id="ARBA00023014"/>
    </source>
</evidence>
<evidence type="ECO:0000259" key="8">
    <source>
        <dbReference type="Pfam" id="PF00266"/>
    </source>
</evidence>
<dbReference type="GO" id="GO:0051536">
    <property type="term" value="F:iron-sulfur cluster binding"/>
    <property type="evidence" value="ECO:0007669"/>
    <property type="project" value="UniProtKB-KW"/>
</dbReference>
<dbReference type="InterPro" id="IPR016454">
    <property type="entry name" value="Cysteine_dSase"/>
</dbReference>
<accession>A0A1Q6SXL4</accession>
<dbReference type="AlphaFoldDB" id="A0A1Q6SXL4"/>
<dbReference type="EMBL" id="QSFX01000023">
    <property type="protein sequence ID" value="RHA86870.1"/>
    <property type="molecule type" value="Genomic_DNA"/>
</dbReference>
<dbReference type="Proteomes" id="UP000283492">
    <property type="component" value="Unassembled WGS sequence"/>
</dbReference>
<evidence type="ECO:0000313" key="11">
    <source>
        <dbReference type="Proteomes" id="UP000283492"/>
    </source>
</evidence>
<dbReference type="SUPFAM" id="SSF53383">
    <property type="entry name" value="PLP-dependent transferases"/>
    <property type="match status" value="1"/>
</dbReference>
<dbReference type="Proteomes" id="UP000283738">
    <property type="component" value="Unassembled WGS sequence"/>
</dbReference>
<evidence type="ECO:0000256" key="3">
    <source>
        <dbReference type="ARBA" id="ARBA00022723"/>
    </source>
</evidence>
<evidence type="ECO:0000256" key="5">
    <source>
        <dbReference type="ARBA" id="ARBA00023004"/>
    </source>
</evidence>
<dbReference type="PANTHER" id="PTHR11601:SF50">
    <property type="entry name" value="CYSTEINE DESULFURASE ISCS 2-RELATED"/>
    <property type="match status" value="1"/>
</dbReference>
<dbReference type="RefSeq" id="WP_118112023.1">
    <property type="nucleotide sequence ID" value="NZ_CABJFX010000023.1"/>
</dbReference>
<evidence type="ECO:0000313" key="12">
    <source>
        <dbReference type="Proteomes" id="UP000283738"/>
    </source>
</evidence>
<dbReference type="PROSITE" id="PS00595">
    <property type="entry name" value="AA_TRANSFER_CLASS_5"/>
    <property type="match status" value="1"/>
</dbReference>
<dbReference type="Gene3D" id="3.40.640.10">
    <property type="entry name" value="Type I PLP-dependent aspartate aminotransferase-like (Major domain)"/>
    <property type="match status" value="1"/>
</dbReference>
<dbReference type="FunFam" id="3.40.640.10:FF:000084">
    <property type="entry name" value="IscS-like cysteine desulfurase"/>
    <property type="match status" value="1"/>
</dbReference>
<evidence type="ECO:0000256" key="7">
    <source>
        <dbReference type="RuleBase" id="RU004504"/>
    </source>
</evidence>
<dbReference type="Gene3D" id="1.10.260.50">
    <property type="match status" value="1"/>
</dbReference>
<sequence>METNLTEVYLDNSATTRCSERAKDLMVKVLMEDYGNPSSLHMKGVEAENYIKEAKKKIAKTLKVDEKEILFTSGGTESNNTALIGAALANKRAGNHIITTSIEHASVSAVTGYLEELGFRVTYLKVDADGIISLDELREAVCEDTILVSMMMVNNEIGAVEPIEEAIKVIKEKNPNTLVHVDAIQAYGKYRIFPKKLGIDMLSVSGHKIHAPKGTGFLFIKDKTKVKPLIYGGGQQKGMRSGTENVPGVAALGEAAEEIYENFEEKIDHLYQIKQRFVEGVLKIEGVSVNGKTGRDSAPQIVSVSIDGVRSEVMLHTLEDRKIYVSAGSACSSNKPSVSHTLANIGLKGGLLDSTIRFSFSVHTTEEEIDYALEVMNEVVPKLRRYTRK</sequence>
<dbReference type="InterPro" id="IPR015424">
    <property type="entry name" value="PyrdxlP-dep_Trfase"/>
</dbReference>
<evidence type="ECO:0000313" key="9">
    <source>
        <dbReference type="EMBL" id="RGQ45257.1"/>
    </source>
</evidence>
<evidence type="ECO:0000256" key="4">
    <source>
        <dbReference type="ARBA" id="ARBA00022898"/>
    </source>
</evidence>
<dbReference type="EMBL" id="QRTF01000050">
    <property type="protein sequence ID" value="RGQ45257.1"/>
    <property type="molecule type" value="Genomic_DNA"/>
</dbReference>
<comment type="similarity">
    <text evidence="2">Belongs to the class-V pyridoxal-phosphate-dependent aminotransferase family. NifS/IscS subfamily.</text>
</comment>
<dbReference type="InterPro" id="IPR015422">
    <property type="entry name" value="PyrdxlP-dep_Trfase_small"/>
</dbReference>
<evidence type="ECO:0000313" key="10">
    <source>
        <dbReference type="EMBL" id="RHA86870.1"/>
    </source>
</evidence>
<comment type="cofactor">
    <cofactor evidence="1 7">
        <name>pyridoxal 5'-phosphate</name>
        <dbReference type="ChEBI" id="CHEBI:597326"/>
    </cofactor>
</comment>
<gene>
    <name evidence="10" type="ORF">DW914_12255</name>
    <name evidence="9" type="ORF">DWY96_15945</name>
</gene>
<dbReference type="PANTHER" id="PTHR11601">
    <property type="entry name" value="CYSTEINE DESULFURYLASE FAMILY MEMBER"/>
    <property type="match status" value="1"/>
</dbReference>
<dbReference type="InterPro" id="IPR015421">
    <property type="entry name" value="PyrdxlP-dep_Trfase_major"/>
</dbReference>
<evidence type="ECO:0000256" key="2">
    <source>
        <dbReference type="ARBA" id="ARBA00006490"/>
    </source>
</evidence>
<dbReference type="PIRSF" id="PIRSF005572">
    <property type="entry name" value="NifS"/>
    <property type="match status" value="1"/>
</dbReference>
<keyword evidence="4" id="KW-0663">Pyridoxal phosphate</keyword>
<protein>
    <submittedName>
        <fullName evidence="10">Cysteine desulfurase</fullName>
    </submittedName>
</protein>
<dbReference type="Pfam" id="PF00266">
    <property type="entry name" value="Aminotran_5"/>
    <property type="match status" value="1"/>
</dbReference>
<dbReference type="GO" id="GO:0046872">
    <property type="term" value="F:metal ion binding"/>
    <property type="evidence" value="ECO:0007669"/>
    <property type="project" value="UniProtKB-KW"/>
</dbReference>
<organism evidence="10 11">
    <name type="scientific">Roseburia inulinivorans</name>
    <dbReference type="NCBI Taxonomy" id="360807"/>
    <lineage>
        <taxon>Bacteria</taxon>
        <taxon>Bacillati</taxon>
        <taxon>Bacillota</taxon>
        <taxon>Clostridia</taxon>
        <taxon>Lachnospirales</taxon>
        <taxon>Lachnospiraceae</taxon>
        <taxon>Roseburia</taxon>
    </lineage>
</organism>
<proteinExistence type="inferred from homology"/>
<keyword evidence="3" id="KW-0479">Metal-binding</keyword>
<feature type="domain" description="Aminotransferase class V" evidence="8">
    <location>
        <begin position="8"/>
        <end position="371"/>
    </location>
</feature>
<comment type="caution">
    <text evidence="10">The sequence shown here is derived from an EMBL/GenBank/DDBJ whole genome shotgun (WGS) entry which is preliminary data.</text>
</comment>
<keyword evidence="6" id="KW-0411">Iron-sulfur</keyword>
<evidence type="ECO:0000256" key="1">
    <source>
        <dbReference type="ARBA" id="ARBA00001933"/>
    </source>
</evidence>
<dbReference type="InterPro" id="IPR000192">
    <property type="entry name" value="Aminotrans_V_dom"/>
</dbReference>
<reference evidence="11 12" key="1">
    <citation type="submission" date="2018-08" db="EMBL/GenBank/DDBJ databases">
        <title>A genome reference for cultivated species of the human gut microbiota.</title>
        <authorList>
            <person name="Zou Y."/>
            <person name="Xue W."/>
            <person name="Luo G."/>
        </authorList>
    </citation>
    <scope>NUCLEOTIDE SEQUENCE [LARGE SCALE GENOMIC DNA]</scope>
    <source>
        <strain evidence="9 12">AF28-15</strain>
        <strain evidence="10 11">AM42-1AC</strain>
    </source>
</reference>
<dbReference type="Gene3D" id="3.90.1150.10">
    <property type="entry name" value="Aspartate Aminotransferase, domain 1"/>
    <property type="match status" value="1"/>
</dbReference>
<keyword evidence="5" id="KW-0408">Iron</keyword>
<name>A0A1Q6SXL4_9FIRM</name>